<evidence type="ECO:0000256" key="1">
    <source>
        <dbReference type="SAM" id="MobiDB-lite"/>
    </source>
</evidence>
<reference evidence="2" key="1">
    <citation type="submission" date="2014-09" db="EMBL/GenBank/DDBJ databases">
        <authorList>
            <person name="Magalhaes I.L.F."/>
            <person name="Oliveira U."/>
            <person name="Santos F.R."/>
            <person name="Vidigal T.H.D.A."/>
            <person name="Brescovit A.D."/>
            <person name="Santos A.J."/>
        </authorList>
    </citation>
    <scope>NUCLEOTIDE SEQUENCE</scope>
    <source>
        <tissue evidence="2">Shoot tissue taken approximately 20 cm above the soil surface</tissue>
    </source>
</reference>
<name>A0A0A8YPQ2_ARUDO</name>
<evidence type="ECO:0000313" key="2">
    <source>
        <dbReference type="EMBL" id="JAD26810.1"/>
    </source>
</evidence>
<dbReference type="EMBL" id="GBRH01271085">
    <property type="protein sequence ID" value="JAD26810.1"/>
    <property type="molecule type" value="Transcribed_RNA"/>
</dbReference>
<accession>A0A0A8YPQ2</accession>
<proteinExistence type="predicted"/>
<feature type="compositionally biased region" description="Polar residues" evidence="1">
    <location>
        <begin position="58"/>
        <end position="68"/>
    </location>
</feature>
<organism evidence="2">
    <name type="scientific">Arundo donax</name>
    <name type="common">Giant reed</name>
    <name type="synonym">Donax arundinaceus</name>
    <dbReference type="NCBI Taxonomy" id="35708"/>
    <lineage>
        <taxon>Eukaryota</taxon>
        <taxon>Viridiplantae</taxon>
        <taxon>Streptophyta</taxon>
        <taxon>Embryophyta</taxon>
        <taxon>Tracheophyta</taxon>
        <taxon>Spermatophyta</taxon>
        <taxon>Magnoliopsida</taxon>
        <taxon>Liliopsida</taxon>
        <taxon>Poales</taxon>
        <taxon>Poaceae</taxon>
        <taxon>PACMAD clade</taxon>
        <taxon>Arundinoideae</taxon>
        <taxon>Arundineae</taxon>
        <taxon>Arundo</taxon>
    </lineage>
</organism>
<dbReference type="AlphaFoldDB" id="A0A0A8YPQ2"/>
<sequence>MSTYLPLLPPPFFSRYTFLSLPQLLPEFEIPERASHAHFRSRYQTKPPCSRWNPRPKPSQTKPDSSRAQYPPDSPHAQCPGRARSARSAPTPPRLP</sequence>
<protein>
    <submittedName>
        <fullName evidence="2">Uncharacterized protein</fullName>
    </submittedName>
</protein>
<feature type="region of interest" description="Disordered" evidence="1">
    <location>
        <begin position="37"/>
        <end position="96"/>
    </location>
</feature>
<reference evidence="2" key="2">
    <citation type="journal article" date="2015" name="Data Brief">
        <title>Shoot transcriptome of the giant reed, Arundo donax.</title>
        <authorList>
            <person name="Barrero R.A."/>
            <person name="Guerrero F.D."/>
            <person name="Moolhuijzen P."/>
            <person name="Goolsby J.A."/>
            <person name="Tidwell J."/>
            <person name="Bellgard S.E."/>
            <person name="Bellgard M.I."/>
        </authorList>
    </citation>
    <scope>NUCLEOTIDE SEQUENCE</scope>
    <source>
        <tissue evidence="2">Shoot tissue taken approximately 20 cm above the soil surface</tissue>
    </source>
</reference>